<proteinExistence type="predicted"/>
<dbReference type="CDD" id="cd07185">
    <property type="entry name" value="OmpA_C-like"/>
    <property type="match status" value="1"/>
</dbReference>
<dbReference type="SUPFAM" id="SSF103088">
    <property type="entry name" value="OmpA-like"/>
    <property type="match status" value="2"/>
</dbReference>
<dbReference type="InterPro" id="IPR036737">
    <property type="entry name" value="OmpA-like_sf"/>
</dbReference>
<comment type="subcellular location">
    <subcellularLocation>
        <location evidence="1">Cell outer membrane</location>
    </subcellularLocation>
</comment>
<dbReference type="PROSITE" id="PS01068">
    <property type="entry name" value="OMPA_1"/>
    <property type="match status" value="1"/>
</dbReference>
<dbReference type="EMBL" id="JAUSUU010000002">
    <property type="protein sequence ID" value="MDQ0334620.1"/>
    <property type="molecule type" value="Genomic_DNA"/>
</dbReference>
<dbReference type="PROSITE" id="PS51123">
    <property type="entry name" value="OMPA_2"/>
    <property type="match status" value="1"/>
</dbReference>
<protein>
    <submittedName>
        <fullName evidence="6">Outer membrane protein OmpA-like peptidoglycan-associated protein</fullName>
    </submittedName>
</protein>
<evidence type="ECO:0000313" key="6">
    <source>
        <dbReference type="EMBL" id="MBP1838485.1"/>
    </source>
</evidence>
<dbReference type="InterPro" id="IPR006690">
    <property type="entry name" value="OMPA-like_CS"/>
</dbReference>
<gene>
    <name evidence="6" type="ORF">J2Z56_000381</name>
    <name evidence="7" type="ORF">J2Z57_001047</name>
</gene>
<accession>A0A9X0YGZ2</accession>
<dbReference type="PANTHER" id="PTHR30329:SF21">
    <property type="entry name" value="LIPOPROTEIN YIAD-RELATED"/>
    <property type="match status" value="1"/>
</dbReference>
<evidence type="ECO:0000313" key="7">
    <source>
        <dbReference type="EMBL" id="MDQ0334620.1"/>
    </source>
</evidence>
<dbReference type="Proteomes" id="UP001231587">
    <property type="component" value="Unassembled WGS sequence"/>
</dbReference>
<feature type="domain" description="OmpA-like" evidence="5">
    <location>
        <begin position="189"/>
        <end position="305"/>
    </location>
</feature>
<evidence type="ECO:0000256" key="4">
    <source>
        <dbReference type="PROSITE-ProRule" id="PRU00473"/>
    </source>
</evidence>
<evidence type="ECO:0000259" key="5">
    <source>
        <dbReference type="PROSITE" id="PS51123"/>
    </source>
</evidence>
<dbReference type="EMBL" id="JAGGJQ010000001">
    <property type="protein sequence ID" value="MBP1838485.1"/>
    <property type="molecule type" value="Genomic_DNA"/>
</dbReference>
<organism evidence="6 8">
    <name type="scientific">Formosa algae</name>
    <dbReference type="NCBI Taxonomy" id="225843"/>
    <lineage>
        <taxon>Bacteria</taxon>
        <taxon>Pseudomonadati</taxon>
        <taxon>Bacteroidota</taxon>
        <taxon>Flavobacteriia</taxon>
        <taxon>Flavobacteriales</taxon>
        <taxon>Flavobacteriaceae</taxon>
        <taxon>Formosa</taxon>
    </lineage>
</organism>
<evidence type="ECO:0000313" key="9">
    <source>
        <dbReference type="Proteomes" id="UP001231587"/>
    </source>
</evidence>
<evidence type="ECO:0000256" key="1">
    <source>
        <dbReference type="ARBA" id="ARBA00004442"/>
    </source>
</evidence>
<dbReference type="InterPro" id="IPR050330">
    <property type="entry name" value="Bact_OuterMem_StrucFunc"/>
</dbReference>
<dbReference type="InterPro" id="IPR006664">
    <property type="entry name" value="OMP_bac"/>
</dbReference>
<dbReference type="PRINTS" id="PR01021">
    <property type="entry name" value="OMPADOMAIN"/>
</dbReference>
<sequence length="305" mass="33297">MSKKAVYLLGVLLTIILGTILYCKLCNTCCVTEEAVPKPVVVAPKETTKNPFLLKDFNGSLDLNASDNLNFNVSGITILKPISKDVTDGVDSLKVYLDGDPLKIIGITGLYTSDEINNSAFPNLGLARANAVKNYFVSKGISSRQIDTFGALDNDMVPDQAGVLYGPEQYMVSTREVDDKSHFEALELIHAEISEHPLVMNFDTAKATIDLSGEQREKVAKISRYLDKVEGASITIVGHTDNTGNAEANLVLGQERADFAKSYFIRNHIPEGKIITVSKGQTEPIANNATEEGRANNRRITVIFK</sequence>
<dbReference type="RefSeq" id="WP_057783481.1">
    <property type="nucleotide sequence ID" value="NZ_JAGGJQ010000001.1"/>
</dbReference>
<dbReference type="Proteomes" id="UP001138672">
    <property type="component" value="Unassembled WGS sequence"/>
</dbReference>
<evidence type="ECO:0000256" key="2">
    <source>
        <dbReference type="ARBA" id="ARBA00023136"/>
    </source>
</evidence>
<keyword evidence="3" id="KW-0998">Cell outer membrane</keyword>
<dbReference type="InterPro" id="IPR006665">
    <property type="entry name" value="OmpA-like"/>
</dbReference>
<keyword evidence="2 4" id="KW-0472">Membrane</keyword>
<evidence type="ECO:0000313" key="8">
    <source>
        <dbReference type="Proteomes" id="UP001138672"/>
    </source>
</evidence>
<dbReference type="Pfam" id="PF00691">
    <property type="entry name" value="OmpA"/>
    <property type="match status" value="1"/>
</dbReference>
<dbReference type="GO" id="GO:0009279">
    <property type="term" value="C:cell outer membrane"/>
    <property type="evidence" value="ECO:0007669"/>
    <property type="project" value="UniProtKB-SubCell"/>
</dbReference>
<dbReference type="OrthoDB" id="9763897at2"/>
<dbReference type="AlphaFoldDB" id="A0A9X0YGZ2"/>
<dbReference type="PANTHER" id="PTHR30329">
    <property type="entry name" value="STATOR ELEMENT OF FLAGELLAR MOTOR COMPLEX"/>
    <property type="match status" value="1"/>
</dbReference>
<name>A0A9X0YGZ2_9FLAO</name>
<comment type="caution">
    <text evidence="6">The sequence shown here is derived from an EMBL/GenBank/DDBJ whole genome shotgun (WGS) entry which is preliminary data.</text>
</comment>
<dbReference type="Gene3D" id="3.30.1330.60">
    <property type="entry name" value="OmpA-like domain"/>
    <property type="match status" value="2"/>
</dbReference>
<reference evidence="6" key="1">
    <citation type="submission" date="2021-03" db="EMBL/GenBank/DDBJ databases">
        <title>Genomic Encyclopedia of Type Strains, Phase IV (KMG-IV): sequencing the most valuable type-strain genomes for metagenomic binning, comparative biology and taxonomic classification.</title>
        <authorList>
            <person name="Goeker M."/>
        </authorList>
    </citation>
    <scope>NUCLEOTIDE SEQUENCE</scope>
    <source>
        <strain evidence="6">DSM 15523</strain>
        <strain evidence="7 9">DSM 16476</strain>
    </source>
</reference>
<keyword evidence="9" id="KW-1185">Reference proteome</keyword>
<evidence type="ECO:0000256" key="3">
    <source>
        <dbReference type="ARBA" id="ARBA00023237"/>
    </source>
</evidence>